<proteinExistence type="predicted"/>
<evidence type="ECO:0000313" key="4">
    <source>
        <dbReference type="Proteomes" id="UP000315235"/>
    </source>
</evidence>
<reference evidence="3 4" key="1">
    <citation type="submission" date="2019-07" db="EMBL/GenBank/DDBJ databases">
        <title>Pseudomonas mangiferae sp. nov., isolated from bark of mango tree in Thailand.</title>
        <authorList>
            <person name="Srisuk N."/>
            <person name="Anurat P."/>
        </authorList>
    </citation>
    <scope>NUCLEOTIDE SEQUENCE [LARGE SCALE GENOMIC DNA]</scope>
    <source>
        <strain evidence="3 4">DMKU_BBB3-04</strain>
    </source>
</reference>
<keyword evidence="1" id="KW-0812">Transmembrane</keyword>
<dbReference type="GO" id="GO:0016020">
    <property type="term" value="C:membrane"/>
    <property type="evidence" value="ECO:0007669"/>
    <property type="project" value="TreeGrafter"/>
</dbReference>
<dbReference type="PANTHER" id="PTHR23028">
    <property type="entry name" value="ACETYLTRANSFERASE"/>
    <property type="match status" value="1"/>
</dbReference>
<feature type="transmembrane region" description="Helical" evidence="1">
    <location>
        <begin position="198"/>
        <end position="220"/>
    </location>
</feature>
<evidence type="ECO:0000256" key="1">
    <source>
        <dbReference type="SAM" id="Phobius"/>
    </source>
</evidence>
<comment type="caution">
    <text evidence="3">The sequence shown here is derived from an EMBL/GenBank/DDBJ whole genome shotgun (WGS) entry which is preliminary data.</text>
</comment>
<dbReference type="OrthoDB" id="9767863at2"/>
<keyword evidence="3" id="KW-0808">Transferase</keyword>
<dbReference type="PANTHER" id="PTHR23028:SF131">
    <property type="entry name" value="BLR2367 PROTEIN"/>
    <property type="match status" value="1"/>
</dbReference>
<feature type="transmembrane region" description="Helical" evidence="1">
    <location>
        <begin position="142"/>
        <end position="161"/>
    </location>
</feature>
<feature type="transmembrane region" description="Helical" evidence="1">
    <location>
        <begin position="91"/>
        <end position="108"/>
    </location>
</feature>
<dbReference type="RefSeq" id="WP_143490283.1">
    <property type="nucleotide sequence ID" value="NZ_VJOY01000026.1"/>
</dbReference>
<dbReference type="GO" id="GO:0000271">
    <property type="term" value="P:polysaccharide biosynthetic process"/>
    <property type="evidence" value="ECO:0007669"/>
    <property type="project" value="TreeGrafter"/>
</dbReference>
<feature type="transmembrane region" description="Helical" evidence="1">
    <location>
        <begin position="259"/>
        <end position="279"/>
    </location>
</feature>
<feature type="transmembrane region" description="Helical" evidence="1">
    <location>
        <begin position="322"/>
        <end position="340"/>
    </location>
</feature>
<accession>A0A553GTL1</accession>
<evidence type="ECO:0000313" key="3">
    <source>
        <dbReference type="EMBL" id="TRX72858.1"/>
    </source>
</evidence>
<sequence>MPCASSASEASALARAASRPARHFDALDGLRGVAALAVALFHWLLSFNGYLAVDFFLALSGFILAHRYLYGTDRPGAYGFVTARLARLYPMHLYGLLSYALVYTLLAGDIPHYPDGTLSTFLQQLTLTHNVGLNTHGQTWNAPSWSISVEFWLNLAFFAWIGRRTRSLALLLASLVCLGLVAVLTGHLDTTFQNYFQVFNSGLLRGWAAFLLGVLAYRGYRSLQARRLSPRALGLAQAVLLAAAVALFFPRALRLLDLLAPPLFALAVTAFAFQAAWPARLLARLKGLGTISYSIYLNHLVILMGVNSGVCEPLGLAHGPLTPLYLAGLVAYSVLTYRFIEVPGKRLLRRLAPARPLPIASA</sequence>
<feature type="transmembrane region" description="Helical" evidence="1">
    <location>
        <begin position="168"/>
        <end position="186"/>
    </location>
</feature>
<keyword evidence="4" id="KW-1185">Reference proteome</keyword>
<keyword evidence="1" id="KW-1133">Transmembrane helix</keyword>
<dbReference type="GO" id="GO:0016747">
    <property type="term" value="F:acyltransferase activity, transferring groups other than amino-acyl groups"/>
    <property type="evidence" value="ECO:0007669"/>
    <property type="project" value="InterPro"/>
</dbReference>
<dbReference type="Proteomes" id="UP000315235">
    <property type="component" value="Unassembled WGS sequence"/>
</dbReference>
<feature type="transmembrane region" description="Helical" evidence="1">
    <location>
        <begin position="291"/>
        <end position="310"/>
    </location>
</feature>
<feature type="domain" description="Acyltransferase 3" evidence="2">
    <location>
        <begin position="25"/>
        <end position="330"/>
    </location>
</feature>
<gene>
    <name evidence="3" type="ORF">FM069_20585</name>
</gene>
<keyword evidence="3" id="KW-0012">Acyltransferase</keyword>
<evidence type="ECO:0000259" key="2">
    <source>
        <dbReference type="Pfam" id="PF01757"/>
    </source>
</evidence>
<dbReference type="AlphaFoldDB" id="A0A553GTL1"/>
<dbReference type="InterPro" id="IPR002656">
    <property type="entry name" value="Acyl_transf_3_dom"/>
</dbReference>
<feature type="transmembrane region" description="Helical" evidence="1">
    <location>
        <begin position="51"/>
        <end position="70"/>
    </location>
</feature>
<feature type="transmembrane region" description="Helical" evidence="1">
    <location>
        <begin position="232"/>
        <end position="253"/>
    </location>
</feature>
<dbReference type="InterPro" id="IPR050879">
    <property type="entry name" value="Acyltransferase_3"/>
</dbReference>
<name>A0A553GTL1_9PSED</name>
<dbReference type="EMBL" id="VJOY01000026">
    <property type="protein sequence ID" value="TRX72858.1"/>
    <property type="molecule type" value="Genomic_DNA"/>
</dbReference>
<dbReference type="Pfam" id="PF01757">
    <property type="entry name" value="Acyl_transf_3"/>
    <property type="match status" value="1"/>
</dbReference>
<organism evidence="3 4">
    <name type="scientific">Pseudomonas mangiferae</name>
    <dbReference type="NCBI Taxonomy" id="2593654"/>
    <lineage>
        <taxon>Bacteria</taxon>
        <taxon>Pseudomonadati</taxon>
        <taxon>Pseudomonadota</taxon>
        <taxon>Gammaproteobacteria</taxon>
        <taxon>Pseudomonadales</taxon>
        <taxon>Pseudomonadaceae</taxon>
        <taxon>Pseudomonas</taxon>
    </lineage>
</organism>
<protein>
    <submittedName>
        <fullName evidence="3">Acyltransferase</fullName>
    </submittedName>
</protein>
<keyword evidence="1" id="KW-0472">Membrane</keyword>